<feature type="region of interest" description="Disordered" evidence="1">
    <location>
        <begin position="288"/>
        <end position="313"/>
    </location>
</feature>
<reference evidence="3 4" key="1">
    <citation type="submission" date="2024-08" db="EMBL/GenBank/DDBJ databases">
        <authorList>
            <person name="Lu H."/>
        </authorList>
    </citation>
    <scope>NUCLEOTIDE SEQUENCE [LARGE SCALE GENOMIC DNA]</scope>
    <source>
        <strain evidence="3 4">BYS78W</strain>
    </source>
</reference>
<evidence type="ECO:0000313" key="4">
    <source>
        <dbReference type="Proteomes" id="UP001606134"/>
    </source>
</evidence>
<gene>
    <name evidence="3" type="ORF">ACG04R_16460</name>
</gene>
<dbReference type="EMBL" id="JBIGIC010000008">
    <property type="protein sequence ID" value="MFG6488281.1"/>
    <property type="molecule type" value="Genomic_DNA"/>
</dbReference>
<dbReference type="Proteomes" id="UP001606134">
    <property type="component" value="Unassembled WGS sequence"/>
</dbReference>
<proteinExistence type="predicted"/>
<evidence type="ECO:0000313" key="3">
    <source>
        <dbReference type="EMBL" id="MFG6488281.1"/>
    </source>
</evidence>
<sequence>MKHWFAVSRLAAVAAVVLGAGGTLAQSTAPAAPSPAAPASASRFAHLTCLPGGKLVLNDVAMAVQELEMFDGCVLSYDPSVRTRGNKVSLTIQNVILHGKSKIDLTDPNPRAADGVGHPDPHDTPTQAVPTTNKGQRGYAGGAGTAGETALALDMDIQQWDPASDGSLWIDTDGQAGGNGGLGGKGAKGSAGPWTRVHCYDGGDGGDGGPGGAGGAGGDTSRVRLILRGAPVASQLAASKVAPSDWPPDVATNQHVIIVSGGYGKGGAGGAGGPSGDVGEGHQCKFPATDAHEGHPGSAGPRGADGSAGHFIP</sequence>
<dbReference type="RefSeq" id="WP_394412866.1">
    <property type="nucleotide sequence ID" value="NZ_JBIGIC010000008.1"/>
</dbReference>
<protein>
    <recommendedName>
        <fullName evidence="5">Collagen-like protein</fullName>
    </recommendedName>
</protein>
<evidence type="ECO:0008006" key="5">
    <source>
        <dbReference type="Google" id="ProtNLM"/>
    </source>
</evidence>
<keyword evidence="2" id="KW-0732">Signal</keyword>
<evidence type="ECO:0000256" key="1">
    <source>
        <dbReference type="SAM" id="MobiDB-lite"/>
    </source>
</evidence>
<feature type="region of interest" description="Disordered" evidence="1">
    <location>
        <begin position="103"/>
        <end position="143"/>
    </location>
</feature>
<feature type="signal peptide" evidence="2">
    <location>
        <begin position="1"/>
        <end position="25"/>
    </location>
</feature>
<evidence type="ECO:0000256" key="2">
    <source>
        <dbReference type="SAM" id="SignalP"/>
    </source>
</evidence>
<comment type="caution">
    <text evidence="3">The sequence shown here is derived from an EMBL/GenBank/DDBJ whole genome shotgun (WGS) entry which is preliminary data.</text>
</comment>
<name>A0ABW7HF01_9BURK</name>
<feature type="compositionally biased region" description="Polar residues" evidence="1">
    <location>
        <begin position="124"/>
        <end position="135"/>
    </location>
</feature>
<keyword evidence="4" id="KW-1185">Reference proteome</keyword>
<accession>A0ABW7HF01</accession>
<feature type="chain" id="PRO_5045970115" description="Collagen-like protein" evidence="2">
    <location>
        <begin position="26"/>
        <end position="313"/>
    </location>
</feature>
<organism evidence="3 4">
    <name type="scientific">Pelomonas candidula</name>
    <dbReference type="NCBI Taxonomy" id="3299025"/>
    <lineage>
        <taxon>Bacteria</taxon>
        <taxon>Pseudomonadati</taxon>
        <taxon>Pseudomonadota</taxon>
        <taxon>Betaproteobacteria</taxon>
        <taxon>Burkholderiales</taxon>
        <taxon>Sphaerotilaceae</taxon>
        <taxon>Roseateles</taxon>
    </lineage>
</organism>